<dbReference type="SMART" id="SM00881">
    <property type="entry name" value="CoA_binding"/>
    <property type="match status" value="1"/>
</dbReference>
<dbReference type="AlphaFoldDB" id="F2NND1"/>
<dbReference type="InterPro" id="IPR036291">
    <property type="entry name" value="NAD(P)-bd_dom_sf"/>
</dbReference>
<dbReference type="PANTHER" id="PTHR33303:SF2">
    <property type="entry name" value="COA-BINDING DOMAIN-CONTAINING PROTEIN"/>
    <property type="match status" value="1"/>
</dbReference>
<evidence type="ECO:0000313" key="3">
    <source>
        <dbReference type="Proteomes" id="UP000007030"/>
    </source>
</evidence>
<dbReference type="EMBL" id="CP002630">
    <property type="protein sequence ID" value="AEB10972.1"/>
    <property type="molecule type" value="Genomic_DNA"/>
</dbReference>
<dbReference type="Gene3D" id="3.40.50.720">
    <property type="entry name" value="NAD(P)-binding Rossmann-like Domain"/>
    <property type="match status" value="1"/>
</dbReference>
<feature type="domain" description="CoA-binding" evidence="1">
    <location>
        <begin position="14"/>
        <end position="110"/>
    </location>
</feature>
<evidence type="ECO:0000313" key="2">
    <source>
        <dbReference type="EMBL" id="AEB10972.1"/>
    </source>
</evidence>
<dbReference type="OrthoDB" id="9804695at2"/>
<dbReference type="HOGENOM" id="CLU_112567_0_0_0"/>
<dbReference type="STRING" id="869210.Marky_0211"/>
<name>F2NND1_MARHT</name>
<dbReference type="KEGG" id="mhd:Marky_0211"/>
<sequence>MHELRTDEEIKAVLETARTIAVLGAHVRPEKPAHYVPAYLHRQGYRVLPVNPVYAGRVLWGEVVRPALEALEEPVDIVNVFRRSEALPAHLPDLLAMHPRPRVVWFQLGIRNDAVAAALTAHGIRVVQDRCTLAEHQRLLGSR</sequence>
<dbReference type="Pfam" id="PF13380">
    <property type="entry name" value="CoA_binding_2"/>
    <property type="match status" value="1"/>
</dbReference>
<accession>F2NND1</accession>
<dbReference type="Proteomes" id="UP000007030">
    <property type="component" value="Chromosome"/>
</dbReference>
<dbReference type="SUPFAM" id="SSF51735">
    <property type="entry name" value="NAD(P)-binding Rossmann-fold domains"/>
    <property type="match status" value="1"/>
</dbReference>
<gene>
    <name evidence="2" type="ordered locus">Marky_0211</name>
</gene>
<organism evidence="2 3">
    <name type="scientific">Marinithermus hydrothermalis (strain DSM 14884 / JCM 11576 / T1)</name>
    <dbReference type="NCBI Taxonomy" id="869210"/>
    <lineage>
        <taxon>Bacteria</taxon>
        <taxon>Thermotogati</taxon>
        <taxon>Deinococcota</taxon>
        <taxon>Deinococci</taxon>
        <taxon>Thermales</taxon>
        <taxon>Thermaceae</taxon>
        <taxon>Marinithermus</taxon>
    </lineage>
</organism>
<keyword evidence="3" id="KW-1185">Reference proteome</keyword>
<dbReference type="eggNOG" id="COG1832">
    <property type="taxonomic scope" value="Bacteria"/>
</dbReference>
<proteinExistence type="predicted"/>
<evidence type="ECO:0000259" key="1">
    <source>
        <dbReference type="SMART" id="SM00881"/>
    </source>
</evidence>
<dbReference type="RefSeq" id="WP_013703027.1">
    <property type="nucleotide sequence ID" value="NC_015387.1"/>
</dbReference>
<protein>
    <submittedName>
        <fullName evidence="2">CoA-binding domain protein</fullName>
    </submittedName>
</protein>
<dbReference type="InterPro" id="IPR003781">
    <property type="entry name" value="CoA-bd"/>
</dbReference>
<dbReference type="PANTHER" id="PTHR33303">
    <property type="entry name" value="CYTOPLASMIC PROTEIN-RELATED"/>
    <property type="match status" value="1"/>
</dbReference>
<reference evidence="2 3" key="1">
    <citation type="journal article" date="2012" name="Stand. Genomic Sci.">
        <title>Complete genome sequence of the aerobic, heterotroph Marinithermus hydrothermalis type strain (T1(T)) from a deep-sea hydrothermal vent chimney.</title>
        <authorList>
            <person name="Copeland A."/>
            <person name="Gu W."/>
            <person name="Yasawong M."/>
            <person name="Lapidus A."/>
            <person name="Lucas S."/>
            <person name="Deshpande S."/>
            <person name="Pagani I."/>
            <person name="Tapia R."/>
            <person name="Cheng J.F."/>
            <person name="Goodwin L.A."/>
            <person name="Pitluck S."/>
            <person name="Liolios K."/>
            <person name="Ivanova N."/>
            <person name="Mavromatis K."/>
            <person name="Mikhailova N."/>
            <person name="Pati A."/>
            <person name="Chen A."/>
            <person name="Palaniappan K."/>
            <person name="Land M."/>
            <person name="Pan C."/>
            <person name="Brambilla E.M."/>
            <person name="Rohde M."/>
            <person name="Tindall B.J."/>
            <person name="Sikorski J."/>
            <person name="Goker M."/>
            <person name="Detter J.C."/>
            <person name="Bristow J."/>
            <person name="Eisen J.A."/>
            <person name="Markowitz V."/>
            <person name="Hugenholtz P."/>
            <person name="Kyrpides N.C."/>
            <person name="Klenk H.P."/>
            <person name="Woyke T."/>
        </authorList>
    </citation>
    <scope>NUCLEOTIDE SEQUENCE [LARGE SCALE GENOMIC DNA]</scope>
    <source>
        <strain evidence="3">DSM 14884 / JCM 11576 / T1</strain>
    </source>
</reference>